<dbReference type="AlphaFoldDB" id="A0A9F3QT97"/>
<feature type="domain" description="EXPERA" evidence="9">
    <location>
        <begin position="56"/>
        <end position="179"/>
    </location>
</feature>
<gene>
    <name evidence="11" type="primary">TM6SF2</name>
</gene>
<keyword evidence="2 7" id="KW-0812">Transmembrane</keyword>
<feature type="transmembrane region" description="Helical" evidence="8">
    <location>
        <begin position="98"/>
        <end position="123"/>
    </location>
</feature>
<evidence type="ECO:0000256" key="3">
    <source>
        <dbReference type="ARBA" id="ARBA00022737"/>
    </source>
</evidence>
<dbReference type="CDD" id="cd21106">
    <property type="entry name" value="TM6SF1-like"/>
    <property type="match status" value="1"/>
</dbReference>
<sequence length="367" mass="41530">MRLHPLWAAVGLFFSAFPLFYLLNTTASLHNPLVIAVVGVTVLSFVLIYLPNCSYEDPLLYVFMVFCFIAGVDVVIALEEDGYTSNFADFYIREGYLGTAYGIMISYWHAVVNYAMYLIMIAAIVQRKSYRNIGLYWVGSFTMAFVVFLLGSVIGKYSSEIRPGFLLNLPYLIIPVWAAKRFFAQSRTCPLPTADQVAAEQHKNLIQRPMDLGLVGFLLVAALYTLFRGLVVLDCPADSCFDYVYLQEPYLRDPVAYPKIQMLVYLFYGLPYFCICIYGLLVPGCTWMGDWALIFAGAVGQAQFCHVAASVHYRTPFPYRIPDRGWWFVVLCNVAYAVGPQLLALRCLYNPAFFCCPVSRAEDKKNQ</sequence>
<dbReference type="InterPro" id="IPR059044">
    <property type="entry name" value="TM_Tm6sf1/2"/>
</dbReference>
<dbReference type="PANTHER" id="PTHR14568:SF9">
    <property type="entry name" value="TRANSMEMBRANE 6 SUPERFAMILY MEMBER 2"/>
    <property type="match status" value="1"/>
</dbReference>
<evidence type="ECO:0000256" key="5">
    <source>
        <dbReference type="ARBA" id="ARBA00023136"/>
    </source>
</evidence>
<accession>A0A9F3QT97</accession>
<evidence type="ECO:0000256" key="2">
    <source>
        <dbReference type="ARBA" id="ARBA00022692"/>
    </source>
</evidence>
<dbReference type="GO" id="GO:0019216">
    <property type="term" value="P:regulation of lipid metabolic process"/>
    <property type="evidence" value="ECO:0007669"/>
    <property type="project" value="TreeGrafter"/>
</dbReference>
<dbReference type="OMA" id="VQMLMYM"/>
<dbReference type="InterPro" id="IPR033118">
    <property type="entry name" value="EXPERA"/>
</dbReference>
<evidence type="ECO:0000256" key="4">
    <source>
        <dbReference type="ARBA" id="ARBA00022989"/>
    </source>
</evidence>
<feature type="transmembrane region" description="Helical" evidence="8">
    <location>
        <begin position="161"/>
        <end position="179"/>
    </location>
</feature>
<dbReference type="GO" id="GO:0005789">
    <property type="term" value="C:endoplasmic reticulum membrane"/>
    <property type="evidence" value="ECO:0007669"/>
    <property type="project" value="TreeGrafter"/>
</dbReference>
<dbReference type="KEGG" id="pbi:103060966"/>
<comment type="similarity">
    <text evidence="6">Belongs to the TM6SF family.</text>
</comment>
<dbReference type="Proteomes" id="UP000695026">
    <property type="component" value="Unplaced"/>
</dbReference>
<dbReference type="PROSITE" id="PS51751">
    <property type="entry name" value="EXPERA"/>
    <property type="match status" value="2"/>
</dbReference>
<feature type="transmembrane region" description="Helical" evidence="8">
    <location>
        <begin position="59"/>
        <end position="78"/>
    </location>
</feature>
<feature type="transmembrane region" description="Helical" evidence="8">
    <location>
        <begin position="262"/>
        <end position="281"/>
    </location>
</feature>
<evidence type="ECO:0000256" key="7">
    <source>
        <dbReference type="PROSITE-ProRule" id="PRU01087"/>
    </source>
</evidence>
<dbReference type="Pfam" id="PF05241">
    <property type="entry name" value="EBP"/>
    <property type="match status" value="1"/>
</dbReference>
<feature type="transmembrane region" description="Helical" evidence="8">
    <location>
        <begin position="7"/>
        <end position="23"/>
    </location>
</feature>
<evidence type="ECO:0000256" key="6">
    <source>
        <dbReference type="ARBA" id="ARBA00034760"/>
    </source>
</evidence>
<proteinExistence type="inferred from homology"/>
<keyword evidence="3" id="KW-0677">Repeat</keyword>
<organism evidence="10 11">
    <name type="scientific">Python bivittatus</name>
    <name type="common">Burmese python</name>
    <name type="synonym">Python molurus bivittatus</name>
    <dbReference type="NCBI Taxonomy" id="176946"/>
    <lineage>
        <taxon>Eukaryota</taxon>
        <taxon>Metazoa</taxon>
        <taxon>Chordata</taxon>
        <taxon>Craniata</taxon>
        <taxon>Vertebrata</taxon>
        <taxon>Euteleostomi</taxon>
        <taxon>Lepidosauria</taxon>
        <taxon>Squamata</taxon>
        <taxon>Bifurcata</taxon>
        <taxon>Unidentata</taxon>
        <taxon>Episquamata</taxon>
        <taxon>Toxicofera</taxon>
        <taxon>Serpentes</taxon>
        <taxon>Henophidia</taxon>
        <taxon>Pythonidae</taxon>
        <taxon>Python</taxon>
    </lineage>
</organism>
<evidence type="ECO:0000259" key="9">
    <source>
        <dbReference type="PROSITE" id="PS51751"/>
    </source>
</evidence>
<dbReference type="RefSeq" id="XP_015744140.1">
    <property type="nucleotide sequence ID" value="XM_015888654.2"/>
</dbReference>
<feature type="transmembrane region" description="Helical" evidence="8">
    <location>
        <begin position="325"/>
        <end position="345"/>
    </location>
</feature>
<feature type="transmembrane region" description="Helical" evidence="8">
    <location>
        <begin position="293"/>
        <end position="313"/>
    </location>
</feature>
<dbReference type="OrthoDB" id="8181520at2759"/>
<dbReference type="GeneID" id="103060966"/>
<dbReference type="PANTHER" id="PTHR14568">
    <property type="entry name" value="TRANSMEMBRANE SUPERFAMILY 6 MEMBER 1/2"/>
    <property type="match status" value="1"/>
</dbReference>
<comment type="subcellular location">
    <subcellularLocation>
        <location evidence="1">Endomembrane system</location>
        <topology evidence="1">Multi-pass membrane protein</topology>
    </subcellularLocation>
</comment>
<keyword evidence="4 7" id="KW-1133">Transmembrane helix</keyword>
<dbReference type="InterPro" id="IPR047195">
    <property type="entry name" value="TM6SF1-like"/>
</dbReference>
<keyword evidence="5 7" id="KW-0472">Membrane</keyword>
<dbReference type="GO" id="GO:0033116">
    <property type="term" value="C:endoplasmic reticulum-Golgi intermediate compartment membrane"/>
    <property type="evidence" value="ECO:0007669"/>
    <property type="project" value="TreeGrafter"/>
</dbReference>
<protein>
    <submittedName>
        <fullName evidence="11">Transmembrane 6 superfamily member 2</fullName>
    </submittedName>
</protein>
<evidence type="ECO:0000256" key="8">
    <source>
        <dbReference type="SAM" id="Phobius"/>
    </source>
</evidence>
<evidence type="ECO:0000256" key="1">
    <source>
        <dbReference type="ARBA" id="ARBA00004127"/>
    </source>
</evidence>
<keyword evidence="10" id="KW-1185">Reference proteome</keyword>
<feature type="transmembrane region" description="Helical" evidence="8">
    <location>
        <begin position="135"/>
        <end position="155"/>
    </location>
</feature>
<dbReference type="Pfam" id="PF26083">
    <property type="entry name" value="TM_Tm6sf2"/>
    <property type="match status" value="1"/>
</dbReference>
<dbReference type="CTD" id="53345"/>
<feature type="domain" description="EXPERA" evidence="9">
    <location>
        <begin position="210"/>
        <end position="344"/>
    </location>
</feature>
<feature type="transmembrane region" description="Helical" evidence="8">
    <location>
        <begin position="29"/>
        <end position="50"/>
    </location>
</feature>
<name>A0A9F3QT97_PYTBI</name>
<reference evidence="11" key="1">
    <citation type="submission" date="2025-08" db="UniProtKB">
        <authorList>
            <consortium name="RefSeq"/>
        </authorList>
    </citation>
    <scope>IDENTIFICATION</scope>
    <source>
        <tissue evidence="11">Liver</tissue>
    </source>
</reference>
<evidence type="ECO:0000313" key="10">
    <source>
        <dbReference type="Proteomes" id="UP000695026"/>
    </source>
</evidence>
<feature type="transmembrane region" description="Helical" evidence="8">
    <location>
        <begin position="212"/>
        <end position="233"/>
    </location>
</feature>
<evidence type="ECO:0000313" key="11">
    <source>
        <dbReference type="RefSeq" id="XP_015744140.1"/>
    </source>
</evidence>
<dbReference type="GO" id="GO:0055088">
    <property type="term" value="P:lipid homeostasis"/>
    <property type="evidence" value="ECO:0007669"/>
    <property type="project" value="TreeGrafter"/>
</dbReference>